<evidence type="ECO:0000313" key="2">
    <source>
        <dbReference type="EMBL" id="OQV20569.1"/>
    </source>
</evidence>
<dbReference type="AlphaFoldDB" id="A0A1W0WZE5"/>
<sequence length="133" mass="14117">MTARHFTIVAVVLLSFLGTLEASTTSTLLFSPSIGWRGRGPSAQDVGRANARRPGGGRVWIPKIWAALGKRSDGGVKLGEKNVAVDEPANGRLTTPEGRKSDLCAVLALVASSSKVHNISDAFLQRCGRHLNI</sequence>
<keyword evidence="1" id="KW-0732">Signal</keyword>
<accession>A0A1W0WZE5</accession>
<comment type="caution">
    <text evidence="2">The sequence shown here is derived from an EMBL/GenBank/DDBJ whole genome shotgun (WGS) entry which is preliminary data.</text>
</comment>
<protein>
    <recommendedName>
        <fullName evidence="4">Secreted protein</fullName>
    </recommendedName>
</protein>
<dbReference type="Proteomes" id="UP000192578">
    <property type="component" value="Unassembled WGS sequence"/>
</dbReference>
<gene>
    <name evidence="2" type="ORF">BV898_05391</name>
</gene>
<dbReference type="EMBL" id="MTYJ01000029">
    <property type="protein sequence ID" value="OQV20569.1"/>
    <property type="molecule type" value="Genomic_DNA"/>
</dbReference>
<feature type="chain" id="PRO_5012415875" description="Secreted protein" evidence="1">
    <location>
        <begin position="23"/>
        <end position="133"/>
    </location>
</feature>
<evidence type="ECO:0000256" key="1">
    <source>
        <dbReference type="SAM" id="SignalP"/>
    </source>
</evidence>
<reference evidence="3" key="1">
    <citation type="submission" date="2017-01" db="EMBL/GenBank/DDBJ databases">
        <title>Comparative genomics of anhydrobiosis in the tardigrade Hypsibius dujardini.</title>
        <authorList>
            <person name="Yoshida Y."/>
            <person name="Koutsovoulos G."/>
            <person name="Laetsch D."/>
            <person name="Stevens L."/>
            <person name="Kumar S."/>
            <person name="Horikawa D."/>
            <person name="Ishino K."/>
            <person name="Komine S."/>
            <person name="Tomita M."/>
            <person name="Blaxter M."/>
            <person name="Arakawa K."/>
        </authorList>
    </citation>
    <scope>NUCLEOTIDE SEQUENCE [LARGE SCALE GENOMIC DNA]</scope>
    <source>
        <strain evidence="3">Z151</strain>
    </source>
</reference>
<name>A0A1W0WZE5_HYPEX</name>
<feature type="signal peptide" evidence="1">
    <location>
        <begin position="1"/>
        <end position="22"/>
    </location>
</feature>
<organism evidence="2 3">
    <name type="scientific">Hypsibius exemplaris</name>
    <name type="common">Freshwater tardigrade</name>
    <dbReference type="NCBI Taxonomy" id="2072580"/>
    <lineage>
        <taxon>Eukaryota</taxon>
        <taxon>Metazoa</taxon>
        <taxon>Ecdysozoa</taxon>
        <taxon>Tardigrada</taxon>
        <taxon>Eutardigrada</taxon>
        <taxon>Parachela</taxon>
        <taxon>Hypsibioidea</taxon>
        <taxon>Hypsibiidae</taxon>
        <taxon>Hypsibius</taxon>
    </lineage>
</organism>
<proteinExistence type="predicted"/>
<keyword evidence="3" id="KW-1185">Reference proteome</keyword>
<evidence type="ECO:0000313" key="3">
    <source>
        <dbReference type="Proteomes" id="UP000192578"/>
    </source>
</evidence>
<evidence type="ECO:0008006" key="4">
    <source>
        <dbReference type="Google" id="ProtNLM"/>
    </source>
</evidence>